<dbReference type="SUPFAM" id="SSF55008">
    <property type="entry name" value="HMA, heavy metal-associated domain"/>
    <property type="match status" value="1"/>
</dbReference>
<dbReference type="KEGG" id="cvr:CHLNCDRAFT_145140"/>
<dbReference type="FunFam" id="3.30.70.100:FF:000001">
    <property type="entry name" value="ATPase copper transporting beta"/>
    <property type="match status" value="1"/>
</dbReference>
<dbReference type="CDD" id="cd00371">
    <property type="entry name" value="HMA"/>
    <property type="match status" value="1"/>
</dbReference>
<proteinExistence type="predicted"/>
<dbReference type="RefSeq" id="XP_005848572.1">
    <property type="nucleotide sequence ID" value="XM_005848510.1"/>
</dbReference>
<dbReference type="AlphaFoldDB" id="E1ZCP1"/>
<feature type="domain" description="HMA" evidence="2">
    <location>
        <begin position="75"/>
        <end position="146"/>
    </location>
</feature>
<dbReference type="OrthoDB" id="689350at2759"/>
<dbReference type="Pfam" id="PF00403">
    <property type="entry name" value="HMA"/>
    <property type="match status" value="1"/>
</dbReference>
<evidence type="ECO:0000313" key="4">
    <source>
        <dbReference type="Proteomes" id="UP000008141"/>
    </source>
</evidence>
<dbReference type="Gene3D" id="3.30.70.100">
    <property type="match status" value="1"/>
</dbReference>
<keyword evidence="4" id="KW-1185">Reference proteome</keyword>
<keyword evidence="1" id="KW-0479">Metal-binding</keyword>
<evidence type="ECO:0000256" key="1">
    <source>
        <dbReference type="ARBA" id="ARBA00022723"/>
    </source>
</evidence>
<sequence>MAAITKPSLLRLFTASLARRPAAAAAAVATTASRGTGSALLRSGHGCHRLTHAAQRLAALHGSAVVCSAAGDDVVEVQLKVDGMVCEGCSSRVEEALQKMAGVKKVQVDLEKGLATVQVEAASQIDAFNAVQPLAEAIKGLGFEAEPHFGEG</sequence>
<evidence type="ECO:0000259" key="2">
    <source>
        <dbReference type="PROSITE" id="PS50846"/>
    </source>
</evidence>
<dbReference type="eggNOG" id="ENOG502T04V">
    <property type="taxonomic scope" value="Eukaryota"/>
</dbReference>
<dbReference type="GO" id="GO:0046872">
    <property type="term" value="F:metal ion binding"/>
    <property type="evidence" value="ECO:0007669"/>
    <property type="project" value="UniProtKB-KW"/>
</dbReference>
<dbReference type="InParanoid" id="E1ZCP1"/>
<accession>E1ZCP1</accession>
<organism evidence="4">
    <name type="scientific">Chlorella variabilis</name>
    <name type="common">Green alga</name>
    <dbReference type="NCBI Taxonomy" id="554065"/>
    <lineage>
        <taxon>Eukaryota</taxon>
        <taxon>Viridiplantae</taxon>
        <taxon>Chlorophyta</taxon>
        <taxon>core chlorophytes</taxon>
        <taxon>Trebouxiophyceae</taxon>
        <taxon>Chlorellales</taxon>
        <taxon>Chlorellaceae</taxon>
        <taxon>Chlorella clade</taxon>
        <taxon>Chlorella</taxon>
    </lineage>
</organism>
<dbReference type="InterPro" id="IPR006121">
    <property type="entry name" value="HMA_dom"/>
</dbReference>
<reference evidence="3 4" key="1">
    <citation type="journal article" date="2010" name="Plant Cell">
        <title>The Chlorella variabilis NC64A genome reveals adaptation to photosymbiosis, coevolution with viruses, and cryptic sex.</title>
        <authorList>
            <person name="Blanc G."/>
            <person name="Duncan G."/>
            <person name="Agarkova I."/>
            <person name="Borodovsky M."/>
            <person name="Gurnon J."/>
            <person name="Kuo A."/>
            <person name="Lindquist E."/>
            <person name="Lucas S."/>
            <person name="Pangilinan J."/>
            <person name="Polle J."/>
            <person name="Salamov A."/>
            <person name="Terry A."/>
            <person name="Yamada T."/>
            <person name="Dunigan D.D."/>
            <person name="Grigoriev I.V."/>
            <person name="Claverie J.M."/>
            <person name="Van Etten J.L."/>
        </authorList>
    </citation>
    <scope>NUCLEOTIDE SEQUENCE [LARGE SCALE GENOMIC DNA]</scope>
    <source>
        <strain evidence="3 4">NC64A</strain>
    </source>
</reference>
<dbReference type="PROSITE" id="PS50846">
    <property type="entry name" value="HMA_2"/>
    <property type="match status" value="1"/>
</dbReference>
<evidence type="ECO:0000313" key="3">
    <source>
        <dbReference type="EMBL" id="EFN56470.1"/>
    </source>
</evidence>
<protein>
    <recommendedName>
        <fullName evidence="2">HMA domain-containing protein</fullName>
    </recommendedName>
</protein>
<name>E1ZCP1_CHLVA</name>
<gene>
    <name evidence="3" type="ORF">CHLNCDRAFT_145140</name>
</gene>
<dbReference type="InterPro" id="IPR017969">
    <property type="entry name" value="Heavy-metal-associated_CS"/>
</dbReference>
<dbReference type="GeneID" id="17355597"/>
<dbReference type="EMBL" id="GL433842">
    <property type="protein sequence ID" value="EFN56470.1"/>
    <property type="molecule type" value="Genomic_DNA"/>
</dbReference>
<dbReference type="InterPro" id="IPR036163">
    <property type="entry name" value="HMA_dom_sf"/>
</dbReference>
<dbReference type="Proteomes" id="UP000008141">
    <property type="component" value="Unassembled WGS sequence"/>
</dbReference>
<dbReference type="PROSITE" id="PS01047">
    <property type="entry name" value="HMA_1"/>
    <property type="match status" value="1"/>
</dbReference>